<organism evidence="5 6">
    <name type="scientific">Methylobacterium marchantiae</name>
    <dbReference type="NCBI Taxonomy" id="600331"/>
    <lineage>
        <taxon>Bacteria</taxon>
        <taxon>Pseudomonadati</taxon>
        <taxon>Pseudomonadota</taxon>
        <taxon>Alphaproteobacteria</taxon>
        <taxon>Hyphomicrobiales</taxon>
        <taxon>Methylobacteriaceae</taxon>
        <taxon>Methylobacterium</taxon>
    </lineage>
</organism>
<keyword evidence="2 3" id="KW-0143">Chaperone</keyword>
<dbReference type="PANTHER" id="PTHR33643">
    <property type="entry name" value="UREASE ACCESSORY PROTEIN D"/>
    <property type="match status" value="1"/>
</dbReference>
<dbReference type="RefSeq" id="WP_238208403.1">
    <property type="nucleotide sequence ID" value="NZ_JBHTND010000006.1"/>
</dbReference>
<comment type="subunit">
    <text evidence="3">UreD, UreF and UreG form a complex that acts as a GTP-hydrolysis-dependent molecular chaperone, activating the urease apoprotein by helping to assemble the nickel containing metallocenter of UreC. The UreE protein probably delivers the nickel.</text>
</comment>
<gene>
    <name evidence="3" type="primary">ureD</name>
    <name evidence="5" type="ORF">ACFQ4G_06450</name>
</gene>
<keyword evidence="6" id="KW-1185">Reference proteome</keyword>
<comment type="similarity">
    <text evidence="1 3">Belongs to the UreD family.</text>
</comment>
<evidence type="ECO:0000313" key="6">
    <source>
        <dbReference type="Proteomes" id="UP001597176"/>
    </source>
</evidence>
<feature type="region of interest" description="Disordered" evidence="4">
    <location>
        <begin position="1"/>
        <end position="28"/>
    </location>
</feature>
<proteinExistence type="inferred from homology"/>
<evidence type="ECO:0000313" key="5">
    <source>
        <dbReference type="EMBL" id="MFD1301225.1"/>
    </source>
</evidence>
<dbReference type="PANTHER" id="PTHR33643:SF1">
    <property type="entry name" value="UREASE ACCESSORY PROTEIN D"/>
    <property type="match status" value="1"/>
</dbReference>
<dbReference type="HAMAP" id="MF_01384">
    <property type="entry name" value="UreD"/>
    <property type="match status" value="1"/>
</dbReference>
<reference evidence="6" key="1">
    <citation type="journal article" date="2019" name="Int. J. Syst. Evol. Microbiol.">
        <title>The Global Catalogue of Microorganisms (GCM) 10K type strain sequencing project: providing services to taxonomists for standard genome sequencing and annotation.</title>
        <authorList>
            <consortium name="The Broad Institute Genomics Platform"/>
            <consortium name="The Broad Institute Genome Sequencing Center for Infectious Disease"/>
            <person name="Wu L."/>
            <person name="Ma J."/>
        </authorList>
    </citation>
    <scope>NUCLEOTIDE SEQUENCE [LARGE SCALE GENOMIC DNA]</scope>
    <source>
        <strain evidence="6">CCUG 56108</strain>
    </source>
</reference>
<dbReference type="Proteomes" id="UP001597176">
    <property type="component" value="Unassembled WGS sequence"/>
</dbReference>
<evidence type="ECO:0000256" key="3">
    <source>
        <dbReference type="HAMAP-Rule" id="MF_01384"/>
    </source>
</evidence>
<comment type="function">
    <text evidence="3">Required for maturation of urease via the functional incorporation of the urease nickel metallocenter.</text>
</comment>
<keyword evidence="3" id="KW-0996">Nickel insertion</keyword>
<accession>A0ABW3WXC4</accession>
<dbReference type="EMBL" id="JBHTND010000006">
    <property type="protein sequence ID" value="MFD1301225.1"/>
    <property type="molecule type" value="Genomic_DNA"/>
</dbReference>
<evidence type="ECO:0000256" key="2">
    <source>
        <dbReference type="ARBA" id="ARBA00023186"/>
    </source>
</evidence>
<evidence type="ECO:0000256" key="4">
    <source>
        <dbReference type="SAM" id="MobiDB-lite"/>
    </source>
</evidence>
<comment type="subcellular location">
    <subcellularLocation>
        <location evidence="3">Cytoplasm</location>
    </subcellularLocation>
</comment>
<protein>
    <recommendedName>
        <fullName evidence="3">Urease accessory protein UreD</fullName>
    </recommendedName>
</protein>
<evidence type="ECO:0000256" key="1">
    <source>
        <dbReference type="ARBA" id="ARBA00007177"/>
    </source>
</evidence>
<dbReference type="InterPro" id="IPR002669">
    <property type="entry name" value="UreD"/>
</dbReference>
<dbReference type="Pfam" id="PF01774">
    <property type="entry name" value="UreD"/>
    <property type="match status" value="1"/>
</dbReference>
<sequence length="296" mass="30904">MDAATTHSGLPIDAKPLPDEPGAGTARRSEARLSFVRGGGTTVLSRQVVPYPFHITRPFRLYPHRPDIATLYLQSASGGLYRDDRLVLDVRAGRGANAHVTTQSATVVHHTGAFPARQSTRLAVASDAFLTLHPDPMILFPGAALALDTRIVLEEGARAIVSEGFAHHDPLGQGRPFSGVELTMRIETADGRRLVTERSRLDGEGFAGSASPLGHHAAYGAMAILAAPEILPDLGDLQALADDRDCLCGISPLPNGAGLGARFLAGGGGALAAGMEAVFGGAFAALSGTPLARRRK</sequence>
<name>A0ABW3WXC4_9HYPH</name>
<keyword evidence="3" id="KW-0963">Cytoplasm</keyword>
<comment type="caution">
    <text evidence="5">The sequence shown here is derived from an EMBL/GenBank/DDBJ whole genome shotgun (WGS) entry which is preliminary data.</text>
</comment>